<feature type="chain" id="PRO_5040783029" evidence="3">
    <location>
        <begin position="30"/>
        <end position="408"/>
    </location>
</feature>
<dbReference type="Gene3D" id="1.10.287.470">
    <property type="entry name" value="Helix hairpin bin"/>
    <property type="match status" value="1"/>
</dbReference>
<dbReference type="InterPro" id="IPR006143">
    <property type="entry name" value="RND_pump_MFP"/>
</dbReference>
<accession>A0A9X3TPU6</accession>
<feature type="domain" description="YbhG-like alpha-helical hairpin" evidence="4">
    <location>
        <begin position="93"/>
        <end position="213"/>
    </location>
</feature>
<dbReference type="GO" id="GO:0015562">
    <property type="term" value="F:efflux transmembrane transporter activity"/>
    <property type="evidence" value="ECO:0007669"/>
    <property type="project" value="InterPro"/>
</dbReference>
<comment type="similarity">
    <text evidence="1">Belongs to the membrane fusion protein (MFP) (TC 8.A.1) family.</text>
</comment>
<keyword evidence="3" id="KW-0732">Signal</keyword>
<keyword evidence="2" id="KW-0175">Coiled coil</keyword>
<dbReference type="PANTHER" id="PTHR30469:SF15">
    <property type="entry name" value="HLYD FAMILY OF SECRETION PROTEINS"/>
    <property type="match status" value="1"/>
</dbReference>
<evidence type="ECO:0000313" key="7">
    <source>
        <dbReference type="EMBL" id="MDA5108283.1"/>
    </source>
</evidence>
<evidence type="ECO:0000259" key="4">
    <source>
        <dbReference type="Pfam" id="PF25881"/>
    </source>
</evidence>
<dbReference type="InterPro" id="IPR058637">
    <property type="entry name" value="YknX-like_C"/>
</dbReference>
<dbReference type="RefSeq" id="WP_271139858.1">
    <property type="nucleotide sequence ID" value="NZ_JAPYYP010000007.1"/>
</dbReference>
<feature type="coiled-coil region" evidence="2">
    <location>
        <begin position="94"/>
        <end position="218"/>
    </location>
</feature>
<dbReference type="Pfam" id="PF25954">
    <property type="entry name" value="Beta-barrel_RND_2"/>
    <property type="match status" value="1"/>
</dbReference>
<dbReference type="AlphaFoldDB" id="A0A9X3TPU6"/>
<dbReference type="Gene3D" id="2.40.30.170">
    <property type="match status" value="1"/>
</dbReference>
<gene>
    <name evidence="7" type="ORF">O3V59_07910</name>
</gene>
<protein>
    <submittedName>
        <fullName evidence="7">Efflux RND transporter periplasmic adaptor subunit</fullName>
    </submittedName>
</protein>
<proteinExistence type="inferred from homology"/>
<evidence type="ECO:0000256" key="2">
    <source>
        <dbReference type="SAM" id="Coils"/>
    </source>
</evidence>
<organism evidence="7 8">
    <name type="scientific">Brevibacillus thermoruber</name>
    <dbReference type="NCBI Taxonomy" id="33942"/>
    <lineage>
        <taxon>Bacteria</taxon>
        <taxon>Bacillati</taxon>
        <taxon>Bacillota</taxon>
        <taxon>Bacilli</taxon>
        <taxon>Bacillales</taxon>
        <taxon>Paenibacillaceae</taxon>
        <taxon>Brevibacillus</taxon>
    </lineage>
</organism>
<name>A0A9X3TPU6_9BACL</name>
<evidence type="ECO:0000313" key="8">
    <source>
        <dbReference type="Proteomes" id="UP001151071"/>
    </source>
</evidence>
<sequence>MNKTTKWKRLGTVVAALSLFAAGCSETTAGPEENQPVVKVWKLESTQTGLIANGKIAPAEEIQVVSKLPGKVEQVHVKEGSVVKKGDVLVSLEATDYLEQIRQAEAAIDSAQARLRDTQAGVRSQELQRLASGVEQAKAALQVAESSYNRMKALYDSGAISQADLEKVSLELEKARTGFDQAQAQYDLAKAGPTANSVAALQAEVRRLQAGLDLARSTYENTKILAPISGIVARRSIDPGEMAQPGVPLLVLVQMNQVKVEASVPQEQINQVKVGAAVDVKVDSLDGKTLKGTVEFVSPISDPNSSSFPIKVRVDNKDGALRAGMLAEVYLPNQASKNELKVPASAVVTKDNKHFVYKVDHDIVHQVEVTVGETKGDWIAVTKGVAAGDQLVLNPGDGLAEGSKVIVN</sequence>
<evidence type="ECO:0000256" key="3">
    <source>
        <dbReference type="SAM" id="SignalP"/>
    </source>
</evidence>
<dbReference type="NCBIfam" id="TIGR01730">
    <property type="entry name" value="RND_mfp"/>
    <property type="match status" value="1"/>
</dbReference>
<evidence type="ECO:0000259" key="6">
    <source>
        <dbReference type="Pfam" id="PF25989"/>
    </source>
</evidence>
<dbReference type="Pfam" id="PF25989">
    <property type="entry name" value="YknX_C"/>
    <property type="match status" value="1"/>
</dbReference>
<comment type="caution">
    <text evidence="7">The sequence shown here is derived from an EMBL/GenBank/DDBJ whole genome shotgun (WGS) entry which is preliminary data.</text>
</comment>
<evidence type="ECO:0000256" key="1">
    <source>
        <dbReference type="ARBA" id="ARBA00009477"/>
    </source>
</evidence>
<dbReference type="Gene3D" id="2.40.420.20">
    <property type="match status" value="1"/>
</dbReference>
<dbReference type="PROSITE" id="PS51257">
    <property type="entry name" value="PROKAR_LIPOPROTEIN"/>
    <property type="match status" value="1"/>
</dbReference>
<dbReference type="InterPro" id="IPR058792">
    <property type="entry name" value="Beta-barrel_RND_2"/>
</dbReference>
<dbReference type="SUPFAM" id="SSF111369">
    <property type="entry name" value="HlyD-like secretion proteins"/>
    <property type="match status" value="3"/>
</dbReference>
<feature type="signal peptide" evidence="3">
    <location>
        <begin position="1"/>
        <end position="29"/>
    </location>
</feature>
<dbReference type="Proteomes" id="UP001151071">
    <property type="component" value="Unassembled WGS sequence"/>
</dbReference>
<evidence type="ECO:0000259" key="5">
    <source>
        <dbReference type="Pfam" id="PF25954"/>
    </source>
</evidence>
<dbReference type="PANTHER" id="PTHR30469">
    <property type="entry name" value="MULTIDRUG RESISTANCE PROTEIN MDTA"/>
    <property type="match status" value="1"/>
</dbReference>
<feature type="domain" description="CusB-like beta-barrel" evidence="5">
    <location>
        <begin position="260"/>
        <end position="332"/>
    </location>
</feature>
<dbReference type="FunFam" id="2.40.30.170:FF:000010">
    <property type="entry name" value="Efflux RND transporter periplasmic adaptor subunit"/>
    <property type="match status" value="1"/>
</dbReference>
<dbReference type="InterPro" id="IPR059052">
    <property type="entry name" value="HH_YbhG-like"/>
</dbReference>
<dbReference type="Gene3D" id="2.40.50.100">
    <property type="match status" value="1"/>
</dbReference>
<dbReference type="Pfam" id="PF25881">
    <property type="entry name" value="HH_YBHG"/>
    <property type="match status" value="1"/>
</dbReference>
<keyword evidence="8" id="KW-1185">Reference proteome</keyword>
<feature type="domain" description="YknX-like C-terminal permuted SH3-like" evidence="6">
    <location>
        <begin position="340"/>
        <end position="407"/>
    </location>
</feature>
<dbReference type="GO" id="GO:1990281">
    <property type="term" value="C:efflux pump complex"/>
    <property type="evidence" value="ECO:0007669"/>
    <property type="project" value="TreeGrafter"/>
</dbReference>
<reference evidence="7" key="1">
    <citation type="submission" date="2022-12" db="EMBL/GenBank/DDBJ databases">
        <title>Draft genome sequence of the thermophilic strain Brevibacillus thermoruber HT42, isolated from Los Humeros, Puebla, Mexico, with biotechnological potential.</title>
        <authorList>
            <person name="Lara Sanchez J."/>
            <person name="Solis Palacios R."/>
            <person name="Bustos Baena A.S."/>
            <person name="Ruz Baez A.E."/>
            <person name="Espinosa Luna G."/>
            <person name="Oliart Ros R.M."/>
        </authorList>
    </citation>
    <scope>NUCLEOTIDE SEQUENCE</scope>
    <source>
        <strain evidence="7">HT42</strain>
    </source>
</reference>
<dbReference type="EMBL" id="JAPYYP010000007">
    <property type="protein sequence ID" value="MDA5108283.1"/>
    <property type="molecule type" value="Genomic_DNA"/>
</dbReference>